<sequence length="106" mass="12016">MTGMDDRKDAFEKKFAHDAELKFKAEARRNKLLGLWAAEKLGKTGDEADAYAKDVIRADFEEAGDEDVFRKIRADFDAAGVAQSDHQIRRTMDELLLEAVRQIQEG</sequence>
<accession>A0A2S9IKQ9</accession>
<dbReference type="PIRSF" id="PIRSF031780">
    <property type="entry name" value="UCP031780"/>
    <property type="match status" value="1"/>
</dbReference>
<dbReference type="Pfam" id="PF07345">
    <property type="entry name" value="ATPaseInh_sub_z"/>
    <property type="match status" value="1"/>
</dbReference>
<dbReference type="Gene3D" id="1.10.790.20">
    <property type="entry name" value="Domain of unknown function DUF1476"/>
    <property type="match status" value="1"/>
</dbReference>
<dbReference type="InterPro" id="IPR009945">
    <property type="entry name" value="ATPase_inh_sub_z"/>
</dbReference>
<evidence type="ECO:0000313" key="1">
    <source>
        <dbReference type="EMBL" id="PRD41116.1"/>
    </source>
</evidence>
<evidence type="ECO:0000313" key="2">
    <source>
        <dbReference type="Proteomes" id="UP000239434"/>
    </source>
</evidence>
<dbReference type="RefSeq" id="WP_105744950.1">
    <property type="nucleotide sequence ID" value="NZ_PVBR01000025.1"/>
</dbReference>
<keyword evidence="2" id="KW-1185">Reference proteome</keyword>
<dbReference type="AlphaFoldDB" id="A0A2S9IKQ9"/>
<dbReference type="InterPro" id="IPR038293">
    <property type="entry name" value="ATPase_inh_sub_z_sf"/>
</dbReference>
<comment type="caution">
    <text evidence="1">The sequence shown here is derived from an EMBL/GenBank/DDBJ whole genome shotgun (WGS) entry which is preliminary data.</text>
</comment>
<reference evidence="1 2" key="1">
    <citation type="submission" date="2018-02" db="EMBL/GenBank/DDBJ databases">
        <title>The draft genome of Phyllobacterium sp. 1N-3.</title>
        <authorList>
            <person name="Liu L."/>
            <person name="Li L."/>
            <person name="Zhang X."/>
            <person name="Wang T."/>
            <person name="Liang L."/>
        </authorList>
    </citation>
    <scope>NUCLEOTIDE SEQUENCE [LARGE SCALE GENOMIC DNA]</scope>
    <source>
        <strain evidence="1 2">1N-3</strain>
    </source>
</reference>
<proteinExistence type="predicted"/>
<dbReference type="Proteomes" id="UP000239434">
    <property type="component" value="Unassembled WGS sequence"/>
</dbReference>
<protein>
    <submittedName>
        <fullName evidence="1">DUF1476 domain-containing protein</fullName>
    </submittedName>
</protein>
<gene>
    <name evidence="1" type="ORF">C5748_23565</name>
</gene>
<organism evidence="1 2">
    <name type="scientific">Phyllobacterium phragmitis</name>
    <dbReference type="NCBI Taxonomy" id="2670329"/>
    <lineage>
        <taxon>Bacteria</taxon>
        <taxon>Pseudomonadati</taxon>
        <taxon>Pseudomonadota</taxon>
        <taxon>Alphaproteobacteria</taxon>
        <taxon>Hyphomicrobiales</taxon>
        <taxon>Phyllobacteriaceae</taxon>
        <taxon>Phyllobacterium</taxon>
    </lineage>
</organism>
<name>A0A2S9IKQ9_9HYPH</name>
<dbReference type="EMBL" id="PVBR01000025">
    <property type="protein sequence ID" value="PRD41116.1"/>
    <property type="molecule type" value="Genomic_DNA"/>
</dbReference>